<gene>
    <name evidence="1" type="ordered locus">Clocl_1994</name>
</gene>
<dbReference type="Proteomes" id="UP000005435">
    <property type="component" value="Chromosome"/>
</dbReference>
<reference evidence="2" key="1">
    <citation type="submission" date="2011-12" db="EMBL/GenBank/DDBJ databases">
        <title>Complete sequence of Clostridium clariflavum DSM 19732.</title>
        <authorList>
            <consortium name="US DOE Joint Genome Institute"/>
            <person name="Lucas S."/>
            <person name="Han J."/>
            <person name="Lapidus A."/>
            <person name="Cheng J.-F."/>
            <person name="Goodwin L."/>
            <person name="Pitluck S."/>
            <person name="Peters L."/>
            <person name="Teshima H."/>
            <person name="Detter J.C."/>
            <person name="Han C."/>
            <person name="Tapia R."/>
            <person name="Land M."/>
            <person name="Hauser L."/>
            <person name="Kyrpides N."/>
            <person name="Ivanova N."/>
            <person name="Pagani I."/>
            <person name="Kitzmiller T."/>
            <person name="Lynd L."/>
            <person name="Izquierdo J."/>
            <person name="Woyke T."/>
        </authorList>
    </citation>
    <scope>NUCLEOTIDE SEQUENCE [LARGE SCALE GENOMIC DNA]</scope>
    <source>
        <strain evidence="2">DSM 19732 / NBRC 101661 / EBR45</strain>
    </source>
</reference>
<accession>G8LVY9</accession>
<evidence type="ECO:0000313" key="1">
    <source>
        <dbReference type="EMBL" id="AEV68593.1"/>
    </source>
</evidence>
<name>G8LVY9_ACECE</name>
<proteinExistence type="predicted"/>
<evidence type="ECO:0000313" key="2">
    <source>
        <dbReference type="Proteomes" id="UP000005435"/>
    </source>
</evidence>
<dbReference type="HOGENOM" id="CLU_3249476_0_0_9"/>
<keyword evidence="2" id="KW-1185">Reference proteome</keyword>
<reference evidence="1 2" key="2">
    <citation type="journal article" date="2012" name="Stand. Genomic Sci.">
        <title>Complete Genome Sequence of Clostridium clariflavum DSM 19732.</title>
        <authorList>
            <person name="Izquierdo J.A."/>
            <person name="Goodwin L."/>
            <person name="Davenport K.W."/>
            <person name="Teshima H."/>
            <person name="Bruce D."/>
            <person name="Detter C."/>
            <person name="Tapia R."/>
            <person name="Han S."/>
            <person name="Land M."/>
            <person name="Hauser L."/>
            <person name="Jeffries C.D."/>
            <person name="Han J."/>
            <person name="Pitluck S."/>
            <person name="Nolan M."/>
            <person name="Chen A."/>
            <person name="Huntemann M."/>
            <person name="Mavromatis K."/>
            <person name="Mikhailova N."/>
            <person name="Liolios K."/>
            <person name="Woyke T."/>
            <person name="Lynd L.R."/>
        </authorList>
    </citation>
    <scope>NUCLEOTIDE SEQUENCE [LARGE SCALE GENOMIC DNA]</scope>
    <source>
        <strain evidence="2">DSM 19732 / NBRC 101661 / EBR45</strain>
    </source>
</reference>
<dbReference type="KEGG" id="ccl:Clocl_1994"/>
<organism evidence="1 2">
    <name type="scientific">Acetivibrio clariflavus (strain DSM 19732 / NBRC 101661 / EBR45)</name>
    <name type="common">Clostridium clariflavum</name>
    <dbReference type="NCBI Taxonomy" id="720554"/>
    <lineage>
        <taxon>Bacteria</taxon>
        <taxon>Bacillati</taxon>
        <taxon>Bacillota</taxon>
        <taxon>Clostridia</taxon>
        <taxon>Eubacteriales</taxon>
        <taxon>Oscillospiraceae</taxon>
        <taxon>Acetivibrio</taxon>
    </lineage>
</organism>
<protein>
    <submittedName>
        <fullName evidence="1">Uncharacterized protein</fullName>
    </submittedName>
</protein>
<dbReference type="AlphaFoldDB" id="G8LVY9"/>
<sequence length="42" mass="5338">MEEVREMIRKKRESEDTFDISDYEIDRFIKDPFSLSYEKKWF</sequence>
<dbReference type="EMBL" id="CP003065">
    <property type="protein sequence ID" value="AEV68593.1"/>
    <property type="molecule type" value="Genomic_DNA"/>
</dbReference>
<dbReference type="STRING" id="720554.Clocl_1994"/>